<evidence type="ECO:0000313" key="2">
    <source>
        <dbReference type="EMBL" id="PYE57640.1"/>
    </source>
</evidence>
<dbReference type="Gene3D" id="3.90.550.10">
    <property type="entry name" value="Spore Coat Polysaccharide Biosynthesis Protein SpsA, Chain A"/>
    <property type="match status" value="1"/>
</dbReference>
<sequence length="246" mass="28100">MVEGLVSVIMPGYNCSRTVERAIESLLTQGYENWELIYVDDKSDDDSVVVVESIKDSRIKVIVMESNSGTPVIPRNIAIGEAKGQYIAFLDSDDMWHRDKLSTQINAMRKSGAFACHAYYQRVNQHGEVLNLVKSPQIVTYKMMLSTNYIGNLTGIYDCSKLGKFFQKRIGHEDYLMWLEILSKTDSVGVRFPLGCYTVSTSSVSSNKFKAMKWHYNVLRKELGFSNVKAFGYFLRYVFNAFLKRL</sequence>
<dbReference type="PANTHER" id="PTHR22916">
    <property type="entry name" value="GLYCOSYLTRANSFERASE"/>
    <property type="match status" value="1"/>
</dbReference>
<proteinExistence type="predicted"/>
<evidence type="ECO:0000313" key="3">
    <source>
        <dbReference type="Proteomes" id="UP000247584"/>
    </source>
</evidence>
<keyword evidence="2" id="KW-0808">Transferase</keyword>
<keyword evidence="3" id="KW-1185">Reference proteome</keyword>
<name>A0ABX5PM42_9GAMM</name>
<gene>
    <name evidence="2" type="ORF">C8J23_12092</name>
</gene>
<comment type="caution">
    <text evidence="2">The sequence shown here is derived from an EMBL/GenBank/DDBJ whole genome shotgun (WGS) entry which is preliminary data.</text>
</comment>
<organism evidence="2 3">
    <name type="scientific">Shewanella chilikensis</name>
    <dbReference type="NCBI Taxonomy" id="558541"/>
    <lineage>
        <taxon>Bacteria</taxon>
        <taxon>Pseudomonadati</taxon>
        <taxon>Pseudomonadota</taxon>
        <taxon>Gammaproteobacteria</taxon>
        <taxon>Alteromonadales</taxon>
        <taxon>Shewanellaceae</taxon>
        <taxon>Shewanella</taxon>
    </lineage>
</organism>
<feature type="domain" description="Glycosyltransferase 2-like" evidence="1">
    <location>
        <begin position="7"/>
        <end position="121"/>
    </location>
</feature>
<dbReference type="GO" id="GO:0016740">
    <property type="term" value="F:transferase activity"/>
    <property type="evidence" value="ECO:0007669"/>
    <property type="project" value="UniProtKB-KW"/>
</dbReference>
<dbReference type="InterPro" id="IPR029044">
    <property type="entry name" value="Nucleotide-diphossugar_trans"/>
</dbReference>
<dbReference type="Pfam" id="PF00535">
    <property type="entry name" value="Glycos_transf_2"/>
    <property type="match status" value="1"/>
</dbReference>
<reference evidence="2 3" key="1">
    <citation type="submission" date="2018-06" db="EMBL/GenBank/DDBJ databases">
        <title>Genomic Encyclopedia of Type Strains, Phase III (KMG-III): the genomes of soil and plant-associated and newly described type strains.</title>
        <authorList>
            <person name="Whitman W."/>
        </authorList>
    </citation>
    <scope>NUCLEOTIDE SEQUENCE [LARGE SCALE GENOMIC DNA]</scope>
    <source>
        <strain evidence="2 3">JC5</strain>
    </source>
</reference>
<dbReference type="SUPFAM" id="SSF53448">
    <property type="entry name" value="Nucleotide-diphospho-sugar transferases"/>
    <property type="match status" value="1"/>
</dbReference>
<accession>A0ABX5PM42</accession>
<dbReference type="Proteomes" id="UP000247584">
    <property type="component" value="Unassembled WGS sequence"/>
</dbReference>
<protein>
    <submittedName>
        <fullName evidence="2">Glycosyl transferase family 2</fullName>
    </submittedName>
</protein>
<dbReference type="InterPro" id="IPR001173">
    <property type="entry name" value="Glyco_trans_2-like"/>
</dbReference>
<dbReference type="EMBL" id="QJSY01000020">
    <property type="protein sequence ID" value="PYE57640.1"/>
    <property type="molecule type" value="Genomic_DNA"/>
</dbReference>
<dbReference type="RefSeq" id="WP_101056096.1">
    <property type="nucleotide sequence ID" value="NZ_BMXX01000033.1"/>
</dbReference>
<evidence type="ECO:0000259" key="1">
    <source>
        <dbReference type="Pfam" id="PF00535"/>
    </source>
</evidence>
<dbReference type="PANTHER" id="PTHR22916:SF3">
    <property type="entry name" value="UDP-GLCNAC:BETAGAL BETA-1,3-N-ACETYLGLUCOSAMINYLTRANSFERASE-LIKE PROTEIN 1"/>
    <property type="match status" value="1"/>
</dbReference>